<keyword evidence="3" id="KW-0206">Cytoskeleton</keyword>
<comment type="similarity">
    <text evidence="5">Belongs to the CFAP91 family.</text>
</comment>
<dbReference type="Proteomes" id="UP000694924">
    <property type="component" value="Unplaced"/>
</dbReference>
<dbReference type="PANTHER" id="PTHR22455">
    <property type="entry name" value="CILIA- AND FLAGELLA-ASSOCIATED PROTEIN 91"/>
    <property type="match status" value="1"/>
</dbReference>
<name>A0ABM1J8L5_POLDO</name>
<proteinExistence type="inferred from homology"/>
<evidence type="ECO:0000256" key="2">
    <source>
        <dbReference type="ARBA" id="ARBA00022490"/>
    </source>
</evidence>
<dbReference type="GeneID" id="107072963"/>
<evidence type="ECO:0000256" key="3">
    <source>
        <dbReference type="ARBA" id="ARBA00023212"/>
    </source>
</evidence>
<evidence type="ECO:0000256" key="4">
    <source>
        <dbReference type="ARBA" id="ARBA00023273"/>
    </source>
</evidence>
<dbReference type="PANTHER" id="PTHR22455:SF10">
    <property type="entry name" value="CILIA- AND FLAGELLA-ASSOCIATED PROTEIN 91"/>
    <property type="match status" value="1"/>
</dbReference>
<accession>A0ABM1J8L5</accession>
<dbReference type="Pfam" id="PF14738">
    <property type="entry name" value="CFAP91"/>
    <property type="match status" value="1"/>
</dbReference>
<gene>
    <name evidence="10" type="primary">LOC107072963</name>
</gene>
<keyword evidence="7" id="KW-0175">Coiled coil</keyword>
<organism evidence="9 10">
    <name type="scientific">Polistes dominula</name>
    <name type="common">European paper wasp</name>
    <name type="synonym">Vespa dominula</name>
    <dbReference type="NCBI Taxonomy" id="743375"/>
    <lineage>
        <taxon>Eukaryota</taxon>
        <taxon>Metazoa</taxon>
        <taxon>Ecdysozoa</taxon>
        <taxon>Arthropoda</taxon>
        <taxon>Hexapoda</taxon>
        <taxon>Insecta</taxon>
        <taxon>Pterygota</taxon>
        <taxon>Neoptera</taxon>
        <taxon>Endopterygota</taxon>
        <taxon>Hymenoptera</taxon>
        <taxon>Apocrita</taxon>
        <taxon>Aculeata</taxon>
        <taxon>Vespoidea</taxon>
        <taxon>Vespidae</taxon>
        <taxon>Polistinae</taxon>
        <taxon>Polistini</taxon>
        <taxon>Polistes</taxon>
    </lineage>
</organism>
<evidence type="ECO:0000256" key="6">
    <source>
        <dbReference type="ARBA" id="ARBA00029555"/>
    </source>
</evidence>
<evidence type="ECO:0000313" key="10">
    <source>
        <dbReference type="RefSeq" id="XP_015188803.1"/>
    </source>
</evidence>
<reference evidence="10" key="1">
    <citation type="submission" date="2025-08" db="UniProtKB">
        <authorList>
            <consortium name="RefSeq"/>
        </authorList>
    </citation>
    <scope>IDENTIFICATION</scope>
    <source>
        <tissue evidence="10">Whole body</tissue>
    </source>
</reference>
<protein>
    <recommendedName>
        <fullName evidence="6">Cilia- and flagella-associated protein 91</fullName>
    </recommendedName>
</protein>
<dbReference type="InterPro" id="IPR026720">
    <property type="entry name" value="CFAP91"/>
</dbReference>
<keyword evidence="9" id="KW-1185">Reference proteome</keyword>
<evidence type="ECO:0000313" key="9">
    <source>
        <dbReference type="Proteomes" id="UP000694924"/>
    </source>
</evidence>
<evidence type="ECO:0000259" key="8">
    <source>
        <dbReference type="Pfam" id="PF14738"/>
    </source>
</evidence>
<keyword evidence="4" id="KW-0966">Cell projection</keyword>
<dbReference type="InterPro" id="IPR032840">
    <property type="entry name" value="CFAP91_dom"/>
</dbReference>
<comment type="subcellular location">
    <subcellularLocation>
        <location evidence="1">Cytoplasm</location>
        <location evidence="1">Cytoskeleton</location>
        <location evidence="1">Cilium axoneme</location>
    </subcellularLocation>
</comment>
<feature type="domain" description="CFAP91" evidence="8">
    <location>
        <begin position="69"/>
        <end position="221"/>
    </location>
</feature>
<evidence type="ECO:0000256" key="5">
    <source>
        <dbReference type="ARBA" id="ARBA00029468"/>
    </source>
</evidence>
<dbReference type="RefSeq" id="XP_015188803.1">
    <property type="nucleotide sequence ID" value="XM_015333317.1"/>
</dbReference>
<feature type="coiled-coil region" evidence="7">
    <location>
        <begin position="475"/>
        <end position="502"/>
    </location>
</feature>
<evidence type="ECO:0000256" key="7">
    <source>
        <dbReference type="SAM" id="Coils"/>
    </source>
</evidence>
<sequence>MATYCKPIELIIQQKHNHFQGSNLCQYFPRIQNKNIRYDTEVLDKVLKNMKQQYCISMMQSKLFKNTGTQTDYRESETQTIPWEPPYKIHPGHNPEVLTVAHLTWGHGLPAGMHETDIINRTKMKRAWEMFLPPMDTEANIKIRKFITKALEEEQWAFRDAEIQCIMDMRLQLMKKISRSKESKYNEKIENRFKRLKNNLGTRRDDKIKIIRQNLKRDLRKLHKLHHDKSQKKDTIKSYINRVSECYRSRLDVEKYSVGKFKKMKKQSSINDISNYEEIENMNLMSTKLSNYKEPKSKIVSPTELCVRETRWTDDKLKKLYMDLKAMRLNIISPETPTIMKKKFKTPALPTTPYRIQERKDTLIDQAALCIQETIRGRATQCMMFEGRNRCRELIKELQSTYNIKDYNNEVQQIEKQEIFDIQQKQRDSLLQEELLCEIIDSLEGATVCGMLDYLSKELIRLKDERNAHIFGLLAEKERLMREAAEAGRRQLERNRRRECDEMFQQIIKIDQDTVEIYLDDIIRKEIEEISCQNAEEHILQFFDHVNEVSNNTMENLTDLAEEEMIADMIYNFVLPEVGKFNAREQIKKKQQSYLQSAHAILYKKSNSLLVKRKNSEELNEELLLQKDYSDTEESV</sequence>
<evidence type="ECO:0000256" key="1">
    <source>
        <dbReference type="ARBA" id="ARBA00004430"/>
    </source>
</evidence>
<keyword evidence="2" id="KW-0963">Cytoplasm</keyword>